<accession>A0A169S9F2</accession>
<reference evidence="2 3" key="1">
    <citation type="submission" date="2016-02" db="EMBL/GenBank/DDBJ databases">
        <title>Corynebacterium glutamicum N24 whole genome sequencing project.</title>
        <authorList>
            <person name="Matsutani M."/>
            <person name="Nangtapong N."/>
            <person name="Yakushi T."/>
            <person name="Matsushita K."/>
        </authorList>
    </citation>
    <scope>NUCLEOTIDE SEQUENCE [LARGE SCALE GENOMIC DNA]</scope>
    <source>
        <strain evidence="2 3">N24</strain>
    </source>
</reference>
<dbReference type="Proteomes" id="UP000218244">
    <property type="component" value="Chromosome"/>
</dbReference>
<evidence type="ECO:0000313" key="2">
    <source>
        <dbReference type="EMBL" id="BAU97314.1"/>
    </source>
</evidence>
<keyword evidence="3" id="KW-1185">Reference proteome</keyword>
<evidence type="ECO:0000256" key="1">
    <source>
        <dbReference type="SAM" id="Phobius"/>
    </source>
</evidence>
<keyword evidence="1" id="KW-0812">Transmembrane</keyword>
<dbReference type="AlphaFoldDB" id="A0A169S9F2"/>
<dbReference type="KEGG" id="csur:N24_3052"/>
<proteinExistence type="predicted"/>
<keyword evidence="1" id="KW-0472">Membrane</keyword>
<gene>
    <name evidence="2" type="ORF">N24_3052</name>
</gene>
<protein>
    <submittedName>
        <fullName evidence="2">Uncharacterized protein</fullName>
    </submittedName>
</protein>
<evidence type="ECO:0000313" key="3">
    <source>
        <dbReference type="Proteomes" id="UP000218244"/>
    </source>
</evidence>
<sequence length="52" mass="5639">MPGGGSPKLSITVNNKTIVGMIVVWVVLFPVKGRNPHTSLFILIMPVTPSFF</sequence>
<name>A0A169S9F2_9CORY</name>
<feature type="transmembrane region" description="Helical" evidence="1">
    <location>
        <begin position="12"/>
        <end position="31"/>
    </location>
</feature>
<keyword evidence="1" id="KW-1133">Transmembrane helix</keyword>
<organism evidence="2 3">
    <name type="scientific">Corynebacterium suranareeae</name>
    <dbReference type="NCBI Taxonomy" id="2506452"/>
    <lineage>
        <taxon>Bacteria</taxon>
        <taxon>Bacillati</taxon>
        <taxon>Actinomycetota</taxon>
        <taxon>Actinomycetes</taxon>
        <taxon>Mycobacteriales</taxon>
        <taxon>Corynebacteriaceae</taxon>
        <taxon>Corynebacterium</taxon>
    </lineage>
</organism>
<dbReference type="EMBL" id="AP017369">
    <property type="protein sequence ID" value="BAU97314.1"/>
    <property type="molecule type" value="Genomic_DNA"/>
</dbReference>